<dbReference type="KEGG" id="pif:PITG_05584"/>
<dbReference type="InParanoid" id="D0N364"/>
<dbReference type="VEuPathDB" id="FungiDB:PITG_05584"/>
<evidence type="ECO:0000313" key="1">
    <source>
        <dbReference type="EMBL" id="EEY69356.1"/>
    </source>
</evidence>
<organism evidence="1 2">
    <name type="scientific">Phytophthora infestans (strain T30-4)</name>
    <name type="common">Potato late blight agent</name>
    <dbReference type="NCBI Taxonomy" id="403677"/>
    <lineage>
        <taxon>Eukaryota</taxon>
        <taxon>Sar</taxon>
        <taxon>Stramenopiles</taxon>
        <taxon>Oomycota</taxon>
        <taxon>Peronosporomycetes</taxon>
        <taxon>Peronosporales</taxon>
        <taxon>Peronosporaceae</taxon>
        <taxon>Phytophthora</taxon>
    </lineage>
</organism>
<evidence type="ECO:0000313" key="2">
    <source>
        <dbReference type="Proteomes" id="UP000006643"/>
    </source>
</evidence>
<sequence>MTRSSCYNAALPSARTNALSCCAQAYFAVATITHTLSVAVVHSSARSPASMRPPMLSFVLCRGSLSTLQASSGDPSPLFVFVTRAAVVSRAADSKVKALRVRVDLRILATAGPAASTMHASDCSPGSTLLSFVSLAASGHRTRPSSQVQATRRAAPTSAPVPGLALLFLSLTSSY</sequence>
<dbReference type="GeneID" id="9466142"/>
<keyword evidence="2" id="KW-1185">Reference proteome</keyword>
<accession>D0N364</accession>
<dbReference type="HOGENOM" id="CLU_1535475_0_0_1"/>
<dbReference type="Proteomes" id="UP000006643">
    <property type="component" value="Unassembled WGS sequence"/>
</dbReference>
<dbReference type="AlphaFoldDB" id="D0N364"/>
<name>D0N364_PHYIT</name>
<dbReference type="EMBL" id="DS028124">
    <property type="protein sequence ID" value="EEY69356.1"/>
    <property type="molecule type" value="Genomic_DNA"/>
</dbReference>
<protein>
    <submittedName>
        <fullName evidence="1">Uncharacterized protein</fullName>
    </submittedName>
</protein>
<reference evidence="2" key="1">
    <citation type="journal article" date="2009" name="Nature">
        <title>Genome sequence and analysis of the Irish potato famine pathogen Phytophthora infestans.</title>
        <authorList>
            <consortium name="The Broad Institute Genome Sequencing Platform"/>
            <person name="Haas B.J."/>
            <person name="Kamoun S."/>
            <person name="Zody M.C."/>
            <person name="Jiang R.H."/>
            <person name="Handsaker R.E."/>
            <person name="Cano L.M."/>
            <person name="Grabherr M."/>
            <person name="Kodira C.D."/>
            <person name="Raffaele S."/>
            <person name="Torto-Alalibo T."/>
            <person name="Bozkurt T.O."/>
            <person name="Ah-Fong A.M."/>
            <person name="Alvarado L."/>
            <person name="Anderson V.L."/>
            <person name="Armstrong M.R."/>
            <person name="Avrova A."/>
            <person name="Baxter L."/>
            <person name="Beynon J."/>
            <person name="Boevink P.C."/>
            <person name="Bollmann S.R."/>
            <person name="Bos J.I."/>
            <person name="Bulone V."/>
            <person name="Cai G."/>
            <person name="Cakir C."/>
            <person name="Carrington J.C."/>
            <person name="Chawner M."/>
            <person name="Conti L."/>
            <person name="Costanzo S."/>
            <person name="Ewan R."/>
            <person name="Fahlgren N."/>
            <person name="Fischbach M.A."/>
            <person name="Fugelstad J."/>
            <person name="Gilroy E.M."/>
            <person name="Gnerre S."/>
            <person name="Green P.J."/>
            <person name="Grenville-Briggs L.J."/>
            <person name="Griffith J."/>
            <person name="Grunwald N.J."/>
            <person name="Horn K."/>
            <person name="Horner N.R."/>
            <person name="Hu C.H."/>
            <person name="Huitema E."/>
            <person name="Jeong D.H."/>
            <person name="Jones A.M."/>
            <person name="Jones J.D."/>
            <person name="Jones R.W."/>
            <person name="Karlsson E.K."/>
            <person name="Kunjeti S.G."/>
            <person name="Lamour K."/>
            <person name="Liu Z."/>
            <person name="Ma L."/>
            <person name="Maclean D."/>
            <person name="Chibucos M.C."/>
            <person name="McDonald H."/>
            <person name="McWalters J."/>
            <person name="Meijer H.J."/>
            <person name="Morgan W."/>
            <person name="Morris P.F."/>
            <person name="Munro C.A."/>
            <person name="O'Neill K."/>
            <person name="Ospina-Giraldo M."/>
            <person name="Pinzon A."/>
            <person name="Pritchard L."/>
            <person name="Ramsahoye B."/>
            <person name="Ren Q."/>
            <person name="Restrepo S."/>
            <person name="Roy S."/>
            <person name="Sadanandom A."/>
            <person name="Savidor A."/>
            <person name="Schornack S."/>
            <person name="Schwartz D.C."/>
            <person name="Schumann U.D."/>
            <person name="Schwessinger B."/>
            <person name="Seyer L."/>
            <person name="Sharpe T."/>
            <person name="Silvar C."/>
            <person name="Song J."/>
            <person name="Studholme D.J."/>
            <person name="Sykes S."/>
            <person name="Thines M."/>
            <person name="van de Vondervoort P.J."/>
            <person name="Phuntumart V."/>
            <person name="Wawra S."/>
            <person name="Weide R."/>
            <person name="Win J."/>
            <person name="Young C."/>
            <person name="Zhou S."/>
            <person name="Fry W."/>
            <person name="Meyers B.C."/>
            <person name="van West P."/>
            <person name="Ristaino J."/>
            <person name="Govers F."/>
            <person name="Birch P.R."/>
            <person name="Whisson S.C."/>
            <person name="Judelson H.S."/>
            <person name="Nusbaum C."/>
        </authorList>
    </citation>
    <scope>NUCLEOTIDE SEQUENCE [LARGE SCALE GENOMIC DNA]</scope>
    <source>
        <strain evidence="2">T30-4</strain>
    </source>
</reference>
<proteinExistence type="predicted"/>
<gene>
    <name evidence="1" type="ORF">PITG_05584</name>
</gene>
<dbReference type="RefSeq" id="XP_002999210.1">
    <property type="nucleotide sequence ID" value="XM_002999164.1"/>
</dbReference>